<reference evidence="8 9" key="1">
    <citation type="journal article" date="2023" name="G3 (Bethesda)">
        <title>A chromosome-length genome assembly and annotation of blackberry (Rubus argutus, cv. 'Hillquist').</title>
        <authorList>
            <person name="Bruna T."/>
            <person name="Aryal R."/>
            <person name="Dudchenko O."/>
            <person name="Sargent D.J."/>
            <person name="Mead D."/>
            <person name="Buti M."/>
            <person name="Cavallini A."/>
            <person name="Hytonen T."/>
            <person name="Andres J."/>
            <person name="Pham M."/>
            <person name="Weisz D."/>
            <person name="Mascagni F."/>
            <person name="Usai G."/>
            <person name="Natali L."/>
            <person name="Bassil N."/>
            <person name="Fernandez G.E."/>
            <person name="Lomsadze A."/>
            <person name="Armour M."/>
            <person name="Olukolu B."/>
            <person name="Poorten T."/>
            <person name="Britton C."/>
            <person name="Davik J."/>
            <person name="Ashrafi H."/>
            <person name="Aiden E.L."/>
            <person name="Borodovsky M."/>
            <person name="Worthington M."/>
        </authorList>
    </citation>
    <scope>NUCLEOTIDE SEQUENCE [LARGE SCALE GENOMIC DNA]</scope>
    <source>
        <strain evidence="8">PI 553951</strain>
    </source>
</reference>
<dbReference type="EMBL" id="JBEDUW010000005">
    <property type="protein sequence ID" value="KAK9928359.1"/>
    <property type="molecule type" value="Genomic_DNA"/>
</dbReference>
<dbReference type="PANTHER" id="PTHR24296">
    <property type="entry name" value="CYTOCHROME P450"/>
    <property type="match status" value="1"/>
</dbReference>
<evidence type="ECO:0000256" key="6">
    <source>
        <dbReference type="ARBA" id="ARBA00023004"/>
    </source>
</evidence>
<dbReference type="AlphaFoldDB" id="A0AAW1WUD4"/>
<evidence type="ECO:0000256" key="3">
    <source>
        <dbReference type="ARBA" id="ARBA00022617"/>
    </source>
</evidence>
<keyword evidence="9" id="KW-1185">Reference proteome</keyword>
<evidence type="ECO:0000256" key="2">
    <source>
        <dbReference type="ARBA" id="ARBA00010617"/>
    </source>
</evidence>
<evidence type="ECO:0000313" key="8">
    <source>
        <dbReference type="EMBL" id="KAK9928359.1"/>
    </source>
</evidence>
<dbReference type="SUPFAM" id="SSF48264">
    <property type="entry name" value="Cytochrome P450"/>
    <property type="match status" value="1"/>
</dbReference>
<evidence type="ECO:0000313" key="9">
    <source>
        <dbReference type="Proteomes" id="UP001457282"/>
    </source>
</evidence>
<evidence type="ECO:0000256" key="4">
    <source>
        <dbReference type="ARBA" id="ARBA00022723"/>
    </source>
</evidence>
<gene>
    <name evidence="8" type="ORF">M0R45_025499</name>
</gene>
<keyword evidence="7" id="KW-0503">Monooxygenase</keyword>
<dbReference type="GO" id="GO:0004497">
    <property type="term" value="F:monooxygenase activity"/>
    <property type="evidence" value="ECO:0007669"/>
    <property type="project" value="UniProtKB-KW"/>
</dbReference>
<dbReference type="GO" id="GO:0005506">
    <property type="term" value="F:iron ion binding"/>
    <property type="evidence" value="ECO:0007669"/>
    <property type="project" value="InterPro"/>
</dbReference>
<keyword evidence="4" id="KW-0479">Metal-binding</keyword>
<dbReference type="Proteomes" id="UP001457282">
    <property type="component" value="Unassembled WGS sequence"/>
</dbReference>
<comment type="similarity">
    <text evidence="2">Belongs to the cytochrome P450 family.</text>
</comment>
<keyword evidence="6" id="KW-0408">Iron</keyword>
<dbReference type="InterPro" id="IPR036396">
    <property type="entry name" value="Cyt_P450_sf"/>
</dbReference>
<evidence type="ECO:0000256" key="7">
    <source>
        <dbReference type="ARBA" id="ARBA00023033"/>
    </source>
</evidence>
<keyword evidence="5" id="KW-0560">Oxidoreductase</keyword>
<dbReference type="GO" id="GO:0020037">
    <property type="term" value="F:heme binding"/>
    <property type="evidence" value="ECO:0007669"/>
    <property type="project" value="InterPro"/>
</dbReference>
<organism evidence="8 9">
    <name type="scientific">Rubus argutus</name>
    <name type="common">Southern blackberry</name>
    <dbReference type="NCBI Taxonomy" id="59490"/>
    <lineage>
        <taxon>Eukaryota</taxon>
        <taxon>Viridiplantae</taxon>
        <taxon>Streptophyta</taxon>
        <taxon>Embryophyta</taxon>
        <taxon>Tracheophyta</taxon>
        <taxon>Spermatophyta</taxon>
        <taxon>Magnoliopsida</taxon>
        <taxon>eudicotyledons</taxon>
        <taxon>Gunneridae</taxon>
        <taxon>Pentapetalae</taxon>
        <taxon>rosids</taxon>
        <taxon>fabids</taxon>
        <taxon>Rosales</taxon>
        <taxon>Rosaceae</taxon>
        <taxon>Rosoideae</taxon>
        <taxon>Rosoideae incertae sedis</taxon>
        <taxon>Rubus</taxon>
    </lineage>
</organism>
<name>A0AAW1WUD4_RUBAR</name>
<comment type="cofactor">
    <cofactor evidence="1">
        <name>heme</name>
        <dbReference type="ChEBI" id="CHEBI:30413"/>
    </cofactor>
</comment>
<evidence type="ECO:0000256" key="5">
    <source>
        <dbReference type="ARBA" id="ARBA00023002"/>
    </source>
</evidence>
<proteinExistence type="inferred from homology"/>
<accession>A0AAW1WUD4</accession>
<dbReference type="GO" id="GO:0016705">
    <property type="term" value="F:oxidoreductase activity, acting on paired donors, with incorporation or reduction of molecular oxygen"/>
    <property type="evidence" value="ECO:0007669"/>
    <property type="project" value="InterPro"/>
</dbReference>
<sequence length="116" mass="13448">MRMTLDSICKVGFGVEIRTLATNLPDNQFAQAFDTANIIVTYRLIHPLWKIKKNLNLGSEALLDKSMKTIDDFIYSVIRRRKSEIKEAQQSLDKNMMKHILSRFIELGEDPESNFK</sequence>
<keyword evidence="3" id="KW-0349">Heme</keyword>
<dbReference type="Gene3D" id="1.10.630.10">
    <property type="entry name" value="Cytochrome P450"/>
    <property type="match status" value="1"/>
</dbReference>
<protein>
    <submittedName>
        <fullName evidence="8">Uncharacterized protein</fullName>
    </submittedName>
</protein>
<comment type="caution">
    <text evidence="8">The sequence shown here is derived from an EMBL/GenBank/DDBJ whole genome shotgun (WGS) entry which is preliminary data.</text>
</comment>
<evidence type="ECO:0000256" key="1">
    <source>
        <dbReference type="ARBA" id="ARBA00001971"/>
    </source>
</evidence>